<comment type="caution">
    <text evidence="3">The sequence shown here is derived from an EMBL/GenBank/DDBJ whole genome shotgun (WGS) entry which is preliminary data.</text>
</comment>
<feature type="region of interest" description="Disordered" evidence="2">
    <location>
        <begin position="696"/>
        <end position="725"/>
    </location>
</feature>
<organism evidence="3 4">
    <name type="scientific">Ephemerocybe angulata</name>
    <dbReference type="NCBI Taxonomy" id="980116"/>
    <lineage>
        <taxon>Eukaryota</taxon>
        <taxon>Fungi</taxon>
        <taxon>Dikarya</taxon>
        <taxon>Basidiomycota</taxon>
        <taxon>Agaricomycotina</taxon>
        <taxon>Agaricomycetes</taxon>
        <taxon>Agaricomycetidae</taxon>
        <taxon>Agaricales</taxon>
        <taxon>Agaricineae</taxon>
        <taxon>Psathyrellaceae</taxon>
        <taxon>Ephemerocybe</taxon>
    </lineage>
</organism>
<dbReference type="EMBL" id="JAACJK010000109">
    <property type="protein sequence ID" value="KAF5333511.1"/>
    <property type="molecule type" value="Genomic_DNA"/>
</dbReference>
<feature type="compositionally biased region" description="Polar residues" evidence="2">
    <location>
        <begin position="207"/>
        <end position="220"/>
    </location>
</feature>
<proteinExistence type="predicted"/>
<evidence type="ECO:0000313" key="4">
    <source>
        <dbReference type="Proteomes" id="UP000541558"/>
    </source>
</evidence>
<evidence type="ECO:0000256" key="1">
    <source>
        <dbReference type="SAM" id="Coils"/>
    </source>
</evidence>
<feature type="region of interest" description="Disordered" evidence="2">
    <location>
        <begin position="468"/>
        <end position="512"/>
    </location>
</feature>
<protein>
    <submittedName>
        <fullName evidence="3">Uncharacterized protein</fullName>
    </submittedName>
</protein>
<accession>A0A8H5C2N6</accession>
<dbReference type="GO" id="GO:1990904">
    <property type="term" value="C:ribonucleoprotein complex"/>
    <property type="evidence" value="ECO:0007669"/>
    <property type="project" value="TreeGrafter"/>
</dbReference>
<name>A0A8H5C2N6_9AGAR</name>
<dbReference type="GO" id="GO:0042175">
    <property type="term" value="C:nuclear outer membrane-endoplasmic reticulum membrane network"/>
    <property type="evidence" value="ECO:0007669"/>
    <property type="project" value="TreeGrafter"/>
</dbReference>
<evidence type="ECO:0000256" key="2">
    <source>
        <dbReference type="SAM" id="MobiDB-lite"/>
    </source>
</evidence>
<keyword evidence="4" id="KW-1185">Reference proteome</keyword>
<feature type="compositionally biased region" description="Basic and acidic residues" evidence="2">
    <location>
        <begin position="483"/>
        <end position="512"/>
    </location>
</feature>
<feature type="region of interest" description="Disordered" evidence="2">
    <location>
        <begin position="1"/>
        <end position="175"/>
    </location>
</feature>
<dbReference type="AlphaFoldDB" id="A0A8H5C2N6"/>
<reference evidence="3 4" key="1">
    <citation type="journal article" date="2020" name="ISME J.">
        <title>Uncovering the hidden diversity of litter-decomposition mechanisms in mushroom-forming fungi.</title>
        <authorList>
            <person name="Floudas D."/>
            <person name="Bentzer J."/>
            <person name="Ahren D."/>
            <person name="Johansson T."/>
            <person name="Persson P."/>
            <person name="Tunlid A."/>
        </authorList>
    </citation>
    <scope>NUCLEOTIDE SEQUENCE [LARGE SCALE GENOMIC DNA]</scope>
    <source>
        <strain evidence="3 4">CBS 175.51</strain>
    </source>
</reference>
<dbReference type="GO" id="GO:0008298">
    <property type="term" value="P:intracellular mRNA localization"/>
    <property type="evidence" value="ECO:0007669"/>
    <property type="project" value="TreeGrafter"/>
</dbReference>
<feature type="coiled-coil region" evidence="1">
    <location>
        <begin position="326"/>
        <end position="452"/>
    </location>
</feature>
<feature type="compositionally biased region" description="Basic and acidic residues" evidence="2">
    <location>
        <begin position="298"/>
        <end position="310"/>
    </location>
</feature>
<dbReference type="OrthoDB" id="2195113at2759"/>
<keyword evidence="1" id="KW-0175">Coiled coil</keyword>
<gene>
    <name evidence="3" type="ORF">D9611_002605</name>
</gene>
<sequence length="725" mass="78758">MSNPRGHFNNPSSGDHETHLHQHAQASDTTWKDDEYDSSLSGSHPAHQAPHARHPSGERVLYTEKVTKEYDAQGNVIRTNVEHPKPGTMDALDDSESGVRGASSGTASRRQPMVSDDYGRTGSTRVGNEAQRNVTSEDWARRNAANVKPSVADKVTGAGQKGMGEATSNPNLYYRGEDTQAVTPIAIMPAPKSAASTATKGGPKAKTASSSGTATPVSTSAEKDTLDVSAIATLSGGKPDKKAYDAQQESIKKEIDALQVKLVRVRNSARTVVTAAPDPVSAVRDKINLASGNSGPGNDRRKELRDELESIRGQQSQNKQSRGKVFEQMKALQENVQKKIKDLQAAKAKIPFKTVAEVEAHIKHLEKQVESGSMKLAEEKRALNDINVAKRSRRAVEGFQADQEAIEADRQKIDELKKQLDDPVAKAASDRYEAIQAELNELQKEGDEAAAGRKKLFRERDELQAKHNELWDKKRASSAAYREANDRHWQKINDDRQRRAERERTQRLADEQAKKKEIADRLLDEAQTPAFQFQIEDCQTLIDSLSGKSTGNVTFKSTPDAQEIAGVPKLEVRKVEAEVPEGIIVRKKKGEDDDAYFVAAKRNKGGNSNKKGAASKAAPVAEAPATPAAPSSSNLQIPLPTLSALLSLSIPPPANSADVPRVVEDLKTKKAWFEANQDRVTAENIAKAKARIQKLDEKATEASPADAPASPAEPAVDAAEARIDA</sequence>
<feature type="region of interest" description="Disordered" evidence="2">
    <location>
        <begin position="601"/>
        <end position="636"/>
    </location>
</feature>
<feature type="compositionally biased region" description="Low complexity" evidence="2">
    <location>
        <begin position="701"/>
        <end position="718"/>
    </location>
</feature>
<feature type="compositionally biased region" description="Low complexity" evidence="2">
    <location>
        <begin position="605"/>
        <end position="636"/>
    </location>
</feature>
<evidence type="ECO:0000313" key="3">
    <source>
        <dbReference type="EMBL" id="KAF5333511.1"/>
    </source>
</evidence>
<dbReference type="GO" id="GO:0003729">
    <property type="term" value="F:mRNA binding"/>
    <property type="evidence" value="ECO:0007669"/>
    <property type="project" value="TreeGrafter"/>
</dbReference>
<feature type="compositionally biased region" description="Basic and acidic residues" evidence="2">
    <location>
        <begin position="55"/>
        <end position="71"/>
    </location>
</feature>
<feature type="compositionally biased region" description="Polar residues" evidence="2">
    <location>
        <begin position="1"/>
        <end position="13"/>
    </location>
</feature>
<feature type="region of interest" description="Disordered" evidence="2">
    <location>
        <begin position="285"/>
        <end position="325"/>
    </location>
</feature>
<dbReference type="InterPro" id="IPR039604">
    <property type="entry name" value="Bfr1"/>
</dbReference>
<dbReference type="PANTHER" id="PTHR31027:SF2">
    <property type="entry name" value="LEBERCILIN DOMAIN-CONTAINING PROTEIN"/>
    <property type="match status" value="1"/>
</dbReference>
<dbReference type="PANTHER" id="PTHR31027">
    <property type="entry name" value="NUCLEAR SEGREGATION PROTEIN BFR1"/>
    <property type="match status" value="1"/>
</dbReference>
<feature type="compositionally biased region" description="Polar residues" evidence="2">
    <location>
        <begin position="121"/>
        <end position="136"/>
    </location>
</feature>
<feature type="region of interest" description="Disordered" evidence="2">
    <location>
        <begin position="191"/>
        <end position="227"/>
    </location>
</feature>
<dbReference type="GO" id="GO:0005783">
    <property type="term" value="C:endoplasmic reticulum"/>
    <property type="evidence" value="ECO:0007669"/>
    <property type="project" value="TreeGrafter"/>
</dbReference>
<dbReference type="Proteomes" id="UP000541558">
    <property type="component" value="Unassembled WGS sequence"/>
</dbReference>